<dbReference type="PANTHER" id="PTHR43677:SF4">
    <property type="entry name" value="QUINONE OXIDOREDUCTASE-LIKE PROTEIN 2"/>
    <property type="match status" value="1"/>
</dbReference>
<name>A0ABM7FQ47_9STAP</name>
<dbReference type="CDD" id="cd05188">
    <property type="entry name" value="MDR"/>
    <property type="match status" value="1"/>
</dbReference>
<dbReference type="GeneID" id="58049864"/>
<evidence type="ECO:0000313" key="3">
    <source>
        <dbReference type="Proteomes" id="UP000274772"/>
    </source>
</evidence>
<dbReference type="Proteomes" id="UP000274772">
    <property type="component" value="Chromosome"/>
</dbReference>
<dbReference type="SUPFAM" id="SSF51735">
    <property type="entry name" value="NAD(P)-binding Rossmann-fold domains"/>
    <property type="match status" value="1"/>
</dbReference>
<dbReference type="RefSeq" id="WP_002444961.1">
    <property type="nucleotide sequence ID" value="NZ_AP018585.1"/>
</dbReference>
<dbReference type="SUPFAM" id="SSF50129">
    <property type="entry name" value="GroES-like"/>
    <property type="match status" value="1"/>
</dbReference>
<evidence type="ECO:0000259" key="1">
    <source>
        <dbReference type="Pfam" id="PF08240"/>
    </source>
</evidence>
<accession>A0ABM7FQ47</accession>
<dbReference type="InterPro" id="IPR036291">
    <property type="entry name" value="NAD(P)-bd_dom_sf"/>
</dbReference>
<dbReference type="InterPro" id="IPR011032">
    <property type="entry name" value="GroES-like_sf"/>
</dbReference>
<dbReference type="Gene3D" id="3.90.180.10">
    <property type="entry name" value="Medium-chain alcohol dehydrogenases, catalytic domain"/>
    <property type="match status" value="1"/>
</dbReference>
<dbReference type="EMBL" id="AP018586">
    <property type="protein sequence ID" value="BBD91188.1"/>
    <property type="molecule type" value="Genomic_DNA"/>
</dbReference>
<gene>
    <name evidence="2" type="ORF">JMUB590_0078</name>
</gene>
<organism evidence="2 3">
    <name type="scientific">Staphylococcus caprae</name>
    <dbReference type="NCBI Taxonomy" id="29380"/>
    <lineage>
        <taxon>Bacteria</taxon>
        <taxon>Bacillati</taxon>
        <taxon>Bacillota</taxon>
        <taxon>Bacilli</taxon>
        <taxon>Bacillales</taxon>
        <taxon>Staphylococcaceae</taxon>
        <taxon>Staphylococcus</taxon>
    </lineage>
</organism>
<proteinExistence type="predicted"/>
<feature type="domain" description="Alcohol dehydrogenase-like N-terminal" evidence="1">
    <location>
        <begin position="51"/>
        <end position="120"/>
    </location>
</feature>
<dbReference type="InterPro" id="IPR051397">
    <property type="entry name" value="Zn-ADH-like_protein"/>
</dbReference>
<dbReference type="Pfam" id="PF08240">
    <property type="entry name" value="ADH_N"/>
    <property type="match status" value="1"/>
</dbReference>
<protein>
    <submittedName>
        <fullName evidence="2">GroES-like protein</fullName>
    </submittedName>
</protein>
<reference evidence="2 3" key="1">
    <citation type="submission" date="2018-05" db="EMBL/GenBank/DDBJ databases">
        <title>Complete genome sequencing of three human clinical isolates of Staphylococcus caprae reveals virulence factors similar to those of S. epidermidis and S. capitis.</title>
        <authorList>
            <person name="Watanabe S."/>
            <person name="Cui L."/>
        </authorList>
    </citation>
    <scope>NUCLEOTIDE SEQUENCE [LARGE SCALE GENOMIC DNA]</scope>
    <source>
        <strain evidence="2 3">JMUB590</strain>
    </source>
</reference>
<keyword evidence="3" id="KW-1185">Reference proteome</keyword>
<evidence type="ECO:0000313" key="2">
    <source>
        <dbReference type="EMBL" id="BBD91188.1"/>
    </source>
</evidence>
<dbReference type="PANTHER" id="PTHR43677">
    <property type="entry name" value="SHORT-CHAIN DEHYDROGENASE/REDUCTASE"/>
    <property type="match status" value="1"/>
</dbReference>
<sequence>MKVLALINTNLVSENDVTMLPDVNIAGTPIHCGLIELERPSFKEYELENEHFVLVKVDAFSCNYRDKAIILKAALNMQEDVNFQAPPFAYFGSDFVGTIVAKGSSVEQFEIGQRVIPNCAYPDPPFTGVAPGAVTNEASRGWLKLHKSKLIKIPDHMDNAVAAGFSIGGQTSTSMVRRVNFKPNERALVLSGRSNTSMFIINNLTRMGIDTTVLSTSEWTPEEQELIKPAKLCHIDRNVHKWEEAGLGKFDVVFDPYFDLHLEKAVNQMETGGRYITCGYKNQHPDFFEYEDEKTPNHLKNIMLKVMLNNLSLIGNCIGTWEDLENAISDYDENEFIVPIDRSYSIEEGSEFVNRTYNTRGRLGKAIMLYEEESKVVN</sequence>
<dbReference type="Gene3D" id="3.40.50.720">
    <property type="entry name" value="NAD(P)-binding Rossmann-like Domain"/>
    <property type="match status" value="1"/>
</dbReference>
<dbReference type="InterPro" id="IPR013154">
    <property type="entry name" value="ADH-like_N"/>
</dbReference>